<dbReference type="AlphaFoldDB" id="A0A9W6EYH0"/>
<dbReference type="EC" id="2.1.1.63" evidence="3"/>
<dbReference type="EMBL" id="BRXU01000002">
    <property type="protein sequence ID" value="GLC49514.1"/>
    <property type="molecule type" value="Genomic_DNA"/>
</dbReference>
<evidence type="ECO:0000256" key="11">
    <source>
        <dbReference type="ARBA" id="ARBA00049348"/>
    </source>
</evidence>
<accession>A0A9W6EYH0</accession>
<dbReference type="PANTHER" id="PTHR10815">
    <property type="entry name" value="METHYLATED-DNA--PROTEIN-CYSTEINE METHYLTRANSFERASE"/>
    <property type="match status" value="1"/>
</dbReference>
<evidence type="ECO:0000256" key="4">
    <source>
        <dbReference type="ARBA" id="ARBA00015377"/>
    </source>
</evidence>
<protein>
    <recommendedName>
        <fullName evidence="4">Methylated-DNA--protein-cysteine methyltransferase</fullName>
        <ecNumber evidence="3">2.1.1.63</ecNumber>
    </recommendedName>
    <alternativeName>
        <fullName evidence="9">6-O-methylguanine-DNA methyltransferase</fullName>
    </alternativeName>
    <alternativeName>
        <fullName evidence="10">O-6-methylguanine-DNA-alkyltransferase</fullName>
    </alternativeName>
</protein>
<comment type="caution">
    <text evidence="13">The sequence shown here is derived from an EMBL/GenBank/DDBJ whole genome shotgun (WGS) entry which is preliminary data.</text>
</comment>
<dbReference type="CDD" id="cd06445">
    <property type="entry name" value="ATase"/>
    <property type="match status" value="1"/>
</dbReference>
<evidence type="ECO:0000256" key="1">
    <source>
        <dbReference type="ARBA" id="ARBA00001286"/>
    </source>
</evidence>
<evidence type="ECO:0000256" key="2">
    <source>
        <dbReference type="ARBA" id="ARBA00008711"/>
    </source>
</evidence>
<sequence length="118" mass="12850">MTWTSLKRHYSDISSAFQAKVLLPRQALRRNPFAPVVPCHRVVAADLSLGGFSGAWGIADPKVQRKKRMLEEEGVEFSGCAVLNEEFVLGPEELRSRLAQVLTAGGSTAKSGLEKPAK</sequence>
<dbReference type="SUPFAM" id="SSF46767">
    <property type="entry name" value="Methylated DNA-protein cysteine methyltransferase, C-terminal domain"/>
    <property type="match status" value="1"/>
</dbReference>
<dbReference type="InterPro" id="IPR014048">
    <property type="entry name" value="MethylDNA_cys_MeTrfase_DNA-bd"/>
</dbReference>
<organism evidence="13 14">
    <name type="scientific">Pleodorina starrii</name>
    <dbReference type="NCBI Taxonomy" id="330485"/>
    <lineage>
        <taxon>Eukaryota</taxon>
        <taxon>Viridiplantae</taxon>
        <taxon>Chlorophyta</taxon>
        <taxon>core chlorophytes</taxon>
        <taxon>Chlorophyceae</taxon>
        <taxon>CS clade</taxon>
        <taxon>Chlamydomonadales</taxon>
        <taxon>Volvocaceae</taxon>
        <taxon>Pleodorina</taxon>
    </lineage>
</organism>
<dbReference type="Gene3D" id="1.10.10.10">
    <property type="entry name" value="Winged helix-like DNA-binding domain superfamily/Winged helix DNA-binding domain"/>
    <property type="match status" value="1"/>
</dbReference>
<keyword evidence="5" id="KW-0489">Methyltransferase</keyword>
<keyword evidence="8" id="KW-0234">DNA repair</keyword>
<evidence type="ECO:0000256" key="3">
    <source>
        <dbReference type="ARBA" id="ARBA00011918"/>
    </source>
</evidence>
<dbReference type="Pfam" id="PF01035">
    <property type="entry name" value="DNA_binding_1"/>
    <property type="match status" value="1"/>
</dbReference>
<evidence type="ECO:0000256" key="8">
    <source>
        <dbReference type="ARBA" id="ARBA00023204"/>
    </source>
</evidence>
<evidence type="ECO:0000313" key="13">
    <source>
        <dbReference type="EMBL" id="GLC49514.1"/>
    </source>
</evidence>
<dbReference type="InterPro" id="IPR036217">
    <property type="entry name" value="MethylDNA_cys_MeTrfase_DNAb"/>
</dbReference>
<comment type="similarity">
    <text evidence="2">Belongs to the MGMT family.</text>
</comment>
<keyword evidence="7" id="KW-0227">DNA damage</keyword>
<dbReference type="InterPro" id="IPR036388">
    <property type="entry name" value="WH-like_DNA-bd_sf"/>
</dbReference>
<evidence type="ECO:0000256" key="5">
    <source>
        <dbReference type="ARBA" id="ARBA00022603"/>
    </source>
</evidence>
<evidence type="ECO:0000259" key="12">
    <source>
        <dbReference type="Pfam" id="PF01035"/>
    </source>
</evidence>
<evidence type="ECO:0000313" key="14">
    <source>
        <dbReference type="Proteomes" id="UP001165080"/>
    </source>
</evidence>
<dbReference type="InterPro" id="IPR001497">
    <property type="entry name" value="MethylDNA_cys_MeTrfase_AS"/>
</dbReference>
<keyword evidence="14" id="KW-1185">Reference proteome</keyword>
<evidence type="ECO:0000256" key="6">
    <source>
        <dbReference type="ARBA" id="ARBA00022679"/>
    </source>
</evidence>
<dbReference type="PANTHER" id="PTHR10815:SF13">
    <property type="entry name" value="METHYLATED-DNA--PROTEIN-CYSTEINE METHYLTRANSFERASE"/>
    <property type="match status" value="1"/>
</dbReference>
<feature type="domain" description="Methylated-DNA-[protein]-cysteine S-methyltransferase DNA binding" evidence="12">
    <location>
        <begin position="25"/>
        <end position="75"/>
    </location>
</feature>
<dbReference type="Proteomes" id="UP001165080">
    <property type="component" value="Unassembled WGS sequence"/>
</dbReference>
<dbReference type="GO" id="GO:0003908">
    <property type="term" value="F:methylated-DNA-[protein]-cysteine S-methyltransferase activity"/>
    <property type="evidence" value="ECO:0007669"/>
    <property type="project" value="UniProtKB-EC"/>
</dbReference>
<evidence type="ECO:0000256" key="10">
    <source>
        <dbReference type="ARBA" id="ARBA00031621"/>
    </source>
</evidence>
<keyword evidence="6" id="KW-0808">Transferase</keyword>
<dbReference type="PROSITE" id="PS00374">
    <property type="entry name" value="MGMT"/>
    <property type="match status" value="1"/>
</dbReference>
<comment type="catalytic activity">
    <reaction evidence="11">
        <text>a 6-O-methyl-2'-deoxyguanosine in DNA + L-cysteinyl-[protein] = S-methyl-L-cysteinyl-[protein] + a 2'-deoxyguanosine in DNA</text>
        <dbReference type="Rhea" id="RHEA:24000"/>
        <dbReference type="Rhea" id="RHEA-COMP:10131"/>
        <dbReference type="Rhea" id="RHEA-COMP:10132"/>
        <dbReference type="Rhea" id="RHEA-COMP:11367"/>
        <dbReference type="Rhea" id="RHEA-COMP:11368"/>
        <dbReference type="ChEBI" id="CHEBI:29950"/>
        <dbReference type="ChEBI" id="CHEBI:82612"/>
        <dbReference type="ChEBI" id="CHEBI:85445"/>
        <dbReference type="ChEBI" id="CHEBI:85448"/>
        <dbReference type="EC" id="2.1.1.63"/>
    </reaction>
</comment>
<comment type="catalytic activity">
    <reaction evidence="1">
        <text>a 4-O-methyl-thymidine in DNA + L-cysteinyl-[protein] = a thymidine in DNA + S-methyl-L-cysteinyl-[protein]</text>
        <dbReference type="Rhea" id="RHEA:53428"/>
        <dbReference type="Rhea" id="RHEA-COMP:10131"/>
        <dbReference type="Rhea" id="RHEA-COMP:10132"/>
        <dbReference type="Rhea" id="RHEA-COMP:13555"/>
        <dbReference type="Rhea" id="RHEA-COMP:13556"/>
        <dbReference type="ChEBI" id="CHEBI:29950"/>
        <dbReference type="ChEBI" id="CHEBI:82612"/>
        <dbReference type="ChEBI" id="CHEBI:137386"/>
        <dbReference type="ChEBI" id="CHEBI:137387"/>
        <dbReference type="EC" id="2.1.1.63"/>
    </reaction>
</comment>
<gene>
    <name evidence="13" type="primary">PLEST011895</name>
    <name evidence="13" type="ORF">PLESTB_000227500</name>
</gene>
<dbReference type="GO" id="GO:0006281">
    <property type="term" value="P:DNA repair"/>
    <property type="evidence" value="ECO:0007669"/>
    <property type="project" value="UniProtKB-KW"/>
</dbReference>
<name>A0A9W6EYH0_9CHLO</name>
<reference evidence="13 14" key="1">
    <citation type="journal article" date="2023" name="Commun. Biol.">
        <title>Reorganization of the ancestral sex-determining regions during the evolution of trioecy in Pleodorina starrii.</title>
        <authorList>
            <person name="Takahashi K."/>
            <person name="Suzuki S."/>
            <person name="Kawai-Toyooka H."/>
            <person name="Yamamoto K."/>
            <person name="Hamaji T."/>
            <person name="Ootsuki R."/>
            <person name="Yamaguchi H."/>
            <person name="Kawachi M."/>
            <person name="Higashiyama T."/>
            <person name="Nozaki H."/>
        </authorList>
    </citation>
    <scope>NUCLEOTIDE SEQUENCE [LARGE SCALE GENOMIC DNA]</scope>
    <source>
        <strain evidence="13 14">NIES-4479</strain>
    </source>
</reference>
<evidence type="ECO:0000256" key="7">
    <source>
        <dbReference type="ARBA" id="ARBA00022763"/>
    </source>
</evidence>
<evidence type="ECO:0000256" key="9">
    <source>
        <dbReference type="ARBA" id="ARBA00030795"/>
    </source>
</evidence>
<proteinExistence type="inferred from homology"/>
<dbReference type="GO" id="GO:0032259">
    <property type="term" value="P:methylation"/>
    <property type="evidence" value="ECO:0007669"/>
    <property type="project" value="UniProtKB-KW"/>
</dbReference>